<keyword evidence="2" id="KW-1185">Reference proteome</keyword>
<protein>
    <submittedName>
        <fullName evidence="1">Uncharacterized protein</fullName>
    </submittedName>
</protein>
<name>A0ACC0LMN1_RHOML</name>
<proteinExistence type="predicted"/>
<sequence length="52" mass="6135">MVVIQQNLLGWPFEIEPLLWIGLIWYGIKSMFPAGLSFYGWPFWVGYLLKTD</sequence>
<comment type="caution">
    <text evidence="1">The sequence shown here is derived from an EMBL/GenBank/DDBJ whole genome shotgun (WGS) entry which is preliminary data.</text>
</comment>
<accession>A0ACC0LMN1</accession>
<dbReference type="Proteomes" id="UP001062846">
    <property type="component" value="Chromosome 11"/>
</dbReference>
<dbReference type="EMBL" id="CM046398">
    <property type="protein sequence ID" value="KAI8529852.1"/>
    <property type="molecule type" value="Genomic_DNA"/>
</dbReference>
<organism evidence="1 2">
    <name type="scientific">Rhododendron molle</name>
    <name type="common">Chinese azalea</name>
    <name type="synonym">Azalea mollis</name>
    <dbReference type="NCBI Taxonomy" id="49168"/>
    <lineage>
        <taxon>Eukaryota</taxon>
        <taxon>Viridiplantae</taxon>
        <taxon>Streptophyta</taxon>
        <taxon>Embryophyta</taxon>
        <taxon>Tracheophyta</taxon>
        <taxon>Spermatophyta</taxon>
        <taxon>Magnoliopsida</taxon>
        <taxon>eudicotyledons</taxon>
        <taxon>Gunneridae</taxon>
        <taxon>Pentapetalae</taxon>
        <taxon>asterids</taxon>
        <taxon>Ericales</taxon>
        <taxon>Ericaceae</taxon>
        <taxon>Ericoideae</taxon>
        <taxon>Rhodoreae</taxon>
        <taxon>Rhododendron</taxon>
    </lineage>
</organism>
<reference evidence="1" key="1">
    <citation type="submission" date="2022-02" db="EMBL/GenBank/DDBJ databases">
        <title>Plant Genome Project.</title>
        <authorList>
            <person name="Zhang R.-G."/>
        </authorList>
    </citation>
    <scope>NUCLEOTIDE SEQUENCE</scope>
    <source>
        <strain evidence="1">AT1</strain>
    </source>
</reference>
<evidence type="ECO:0000313" key="2">
    <source>
        <dbReference type="Proteomes" id="UP001062846"/>
    </source>
</evidence>
<gene>
    <name evidence="1" type="ORF">RHMOL_Rhmol11G0006500</name>
</gene>
<evidence type="ECO:0000313" key="1">
    <source>
        <dbReference type="EMBL" id="KAI8529852.1"/>
    </source>
</evidence>